<evidence type="ECO:0000313" key="3">
    <source>
        <dbReference type="EMBL" id="KAL0478879.1"/>
    </source>
</evidence>
<evidence type="ECO:0000256" key="1">
    <source>
        <dbReference type="SAM" id="Coils"/>
    </source>
</evidence>
<keyword evidence="1" id="KW-0175">Coiled coil</keyword>
<feature type="region of interest" description="Disordered" evidence="2">
    <location>
        <begin position="769"/>
        <end position="827"/>
    </location>
</feature>
<dbReference type="GO" id="GO:0045931">
    <property type="term" value="P:positive regulation of mitotic cell cycle"/>
    <property type="evidence" value="ECO:0007669"/>
    <property type="project" value="TreeGrafter"/>
</dbReference>
<dbReference type="PANTHER" id="PTHR46725">
    <property type="entry name" value="COILED-COIL DOMAIN-CONTAINING PROTEIN 57"/>
    <property type="match status" value="1"/>
</dbReference>
<dbReference type="GO" id="GO:0007099">
    <property type="term" value="P:centriole replication"/>
    <property type="evidence" value="ECO:0007669"/>
    <property type="project" value="TreeGrafter"/>
</dbReference>
<dbReference type="Gene3D" id="1.10.287.1490">
    <property type="match status" value="1"/>
</dbReference>
<gene>
    <name evidence="3" type="ORF">AKO1_010732</name>
</gene>
<feature type="coiled-coil region" evidence="1">
    <location>
        <begin position="559"/>
        <end position="760"/>
    </location>
</feature>
<dbReference type="GO" id="GO:0060271">
    <property type="term" value="P:cilium assembly"/>
    <property type="evidence" value="ECO:0007669"/>
    <property type="project" value="TreeGrafter"/>
</dbReference>
<feature type="compositionally biased region" description="Polar residues" evidence="2">
    <location>
        <begin position="369"/>
        <end position="379"/>
    </location>
</feature>
<evidence type="ECO:0000313" key="4">
    <source>
        <dbReference type="Proteomes" id="UP001431209"/>
    </source>
</evidence>
<feature type="compositionally biased region" description="Basic and acidic residues" evidence="2">
    <location>
        <begin position="804"/>
        <end position="820"/>
    </location>
</feature>
<dbReference type="AlphaFoldDB" id="A0AAW2YP52"/>
<name>A0AAW2YP52_9EUKA</name>
<sequence>MSKQREMNTLNDLRFNTLEKTIKDLNKELSQSRKNFEDLAVDFQFNLEVIKQREEEINNLDLYVEQLRSEFRNKESEISDLKSKVAELQSKFNSETTKNNETEHYYQDKMQQLRADISSIKQGYESRIRDVVEKHESTVREFRRQLQERIDESSATKRETEEQCTAALSQRDEIDRTRLFQLQQQKQAIHKLNSDIESITMKNKSSIKLMEEENEALRNNLEDQRRTFDTELNEQERRSRKHHQEVVDTYEERIHKLHLEADQASQRISTFEKQVKMYEMECAHQLDLKDQEVASLKAEVEDKWRLKNKEIEQLNTRDSDLNIQVQSLQQTKTTLTRQLNEKEDEIRQLRDQLQSSSEQLKNVEKESMQTKLQTQADTSQMEKILSRKHDQNLKAVTKEKDDLNALVKDKNQHIEELQNELLSTRNQVERLTDRIKIMQVRPQESNDFVHHNQMSDLMMNEVNHVTSPKSVNFRSSLNSAAQLIKNQVDEEFDLEIPPSIASLEPSPKHLYMDRPHSAQSYNNAFNRNHTINIDAPNDSPTWHHKLDLNANRFSVESVAKSVQMENVQLTKQNKALNEKIKKLEGDHARVKLLVRDMKDEIEDSQRQSQTNESLELQVRDLKQQLSHFNERLSVHSNANDHQFRTSHDSVHQVTQLNSLMTSLKLDLEKQKENAIKSESKIMLLDKENLKLRSKVKEAAKDLKKLTLEKDKYEDISNRLKSQLDKSLQKERIVADEPERVEQLEHKVQVLQDKLRDVLDNNLAMRKALDNERQNDSEFDQSDVNKRKLKEMRDSLTGVSGRVIHLSEREKDDRKYVDKRPKSVKRKT</sequence>
<feature type="region of interest" description="Disordered" evidence="2">
    <location>
        <begin position="359"/>
        <end position="379"/>
    </location>
</feature>
<feature type="coiled-coil region" evidence="1">
    <location>
        <begin position="132"/>
        <end position="281"/>
    </location>
</feature>
<dbReference type="EMBL" id="JAOPGA020000476">
    <property type="protein sequence ID" value="KAL0478879.1"/>
    <property type="molecule type" value="Genomic_DNA"/>
</dbReference>
<keyword evidence="4" id="KW-1185">Reference proteome</keyword>
<protein>
    <submittedName>
        <fullName evidence="3">Laminin subunit alpha</fullName>
    </submittedName>
</protein>
<evidence type="ECO:0000256" key="2">
    <source>
        <dbReference type="SAM" id="MobiDB-lite"/>
    </source>
</evidence>
<dbReference type="GO" id="GO:0007020">
    <property type="term" value="P:microtubule nucleation"/>
    <property type="evidence" value="ECO:0007669"/>
    <property type="project" value="TreeGrafter"/>
</dbReference>
<feature type="compositionally biased region" description="Basic and acidic residues" evidence="2">
    <location>
        <begin position="782"/>
        <end position="793"/>
    </location>
</feature>
<proteinExistence type="predicted"/>
<comment type="caution">
    <text evidence="3">The sequence shown here is derived from an EMBL/GenBank/DDBJ whole genome shotgun (WGS) entry which is preliminary data.</text>
</comment>
<dbReference type="GO" id="GO:0005876">
    <property type="term" value="C:spindle microtubule"/>
    <property type="evidence" value="ECO:0007669"/>
    <property type="project" value="TreeGrafter"/>
</dbReference>
<dbReference type="InterPro" id="IPR042481">
    <property type="entry name" value="CCDC57"/>
</dbReference>
<accession>A0AAW2YP52</accession>
<reference evidence="3 4" key="1">
    <citation type="submission" date="2024-03" db="EMBL/GenBank/DDBJ databases">
        <title>The Acrasis kona genome and developmental transcriptomes reveal deep origins of eukaryotic multicellular pathways.</title>
        <authorList>
            <person name="Sheikh S."/>
            <person name="Fu C.-J."/>
            <person name="Brown M.W."/>
            <person name="Baldauf S.L."/>
        </authorList>
    </citation>
    <scope>NUCLEOTIDE SEQUENCE [LARGE SCALE GENOMIC DNA]</scope>
    <source>
        <strain evidence="3 4">ATCC MYA-3509</strain>
    </source>
</reference>
<dbReference type="PANTHER" id="PTHR46725:SF1">
    <property type="entry name" value="COILED-COIL DOMAIN-CONTAINING PROTEIN 57"/>
    <property type="match status" value="1"/>
</dbReference>
<dbReference type="GO" id="GO:0034451">
    <property type="term" value="C:centriolar satellite"/>
    <property type="evidence" value="ECO:0007669"/>
    <property type="project" value="TreeGrafter"/>
</dbReference>
<dbReference type="Proteomes" id="UP001431209">
    <property type="component" value="Unassembled WGS sequence"/>
</dbReference>
<feature type="coiled-coil region" evidence="1">
    <location>
        <begin position="15"/>
        <end position="98"/>
    </location>
</feature>
<organism evidence="3 4">
    <name type="scientific">Acrasis kona</name>
    <dbReference type="NCBI Taxonomy" id="1008807"/>
    <lineage>
        <taxon>Eukaryota</taxon>
        <taxon>Discoba</taxon>
        <taxon>Heterolobosea</taxon>
        <taxon>Tetramitia</taxon>
        <taxon>Eutetramitia</taxon>
        <taxon>Acrasidae</taxon>
        <taxon>Acrasis</taxon>
    </lineage>
</organism>
<dbReference type="GO" id="GO:0005814">
    <property type="term" value="C:centriole"/>
    <property type="evidence" value="ECO:0007669"/>
    <property type="project" value="TreeGrafter"/>
</dbReference>